<evidence type="ECO:0000256" key="4">
    <source>
        <dbReference type="ARBA" id="ARBA00022692"/>
    </source>
</evidence>
<keyword evidence="17" id="KW-1185">Reference proteome</keyword>
<accession>A0A8S3ZGM3</accession>
<dbReference type="PANTHER" id="PTHR45620">
    <property type="entry name" value="PDF RECEPTOR-LIKE PROTEIN-RELATED"/>
    <property type="match status" value="1"/>
</dbReference>
<dbReference type="InterPro" id="IPR050332">
    <property type="entry name" value="GPCR_2"/>
</dbReference>
<keyword evidence="10" id="KW-0675">Receptor</keyword>
<feature type="domain" description="G-protein coupled receptors family 2 profile 1" evidence="14">
    <location>
        <begin position="23"/>
        <end position="107"/>
    </location>
</feature>
<feature type="non-terminal residue" evidence="16">
    <location>
        <position position="514"/>
    </location>
</feature>
<dbReference type="InterPro" id="IPR001879">
    <property type="entry name" value="GPCR_2_extracellular_dom"/>
</dbReference>
<evidence type="ECO:0000256" key="3">
    <source>
        <dbReference type="ARBA" id="ARBA00022475"/>
    </source>
</evidence>
<keyword evidence="3" id="KW-1003">Cell membrane</keyword>
<evidence type="ECO:0000259" key="15">
    <source>
        <dbReference type="PROSITE" id="PS50261"/>
    </source>
</evidence>
<dbReference type="InterPro" id="IPR017981">
    <property type="entry name" value="GPCR_2-like_7TM"/>
</dbReference>
<dbReference type="PROSITE" id="PS50227">
    <property type="entry name" value="G_PROTEIN_RECEP_F2_3"/>
    <property type="match status" value="1"/>
</dbReference>
<dbReference type="PRINTS" id="PR00249">
    <property type="entry name" value="GPCRSECRETIN"/>
</dbReference>
<keyword evidence="6 13" id="KW-1133">Transmembrane helix</keyword>
<evidence type="ECO:0000256" key="9">
    <source>
        <dbReference type="ARBA" id="ARBA00023157"/>
    </source>
</evidence>
<evidence type="ECO:0000313" key="17">
    <source>
        <dbReference type="Proteomes" id="UP000678393"/>
    </source>
</evidence>
<keyword evidence="11" id="KW-0325">Glycoprotein</keyword>
<keyword evidence="9" id="KW-1015">Disulfide bond</keyword>
<evidence type="ECO:0000256" key="5">
    <source>
        <dbReference type="ARBA" id="ARBA00022729"/>
    </source>
</evidence>
<gene>
    <name evidence="16" type="ORF">CUNI_LOCUS14151</name>
</gene>
<dbReference type="Proteomes" id="UP000678393">
    <property type="component" value="Unassembled WGS sequence"/>
</dbReference>
<organism evidence="16 17">
    <name type="scientific">Candidula unifasciata</name>
    <dbReference type="NCBI Taxonomy" id="100452"/>
    <lineage>
        <taxon>Eukaryota</taxon>
        <taxon>Metazoa</taxon>
        <taxon>Spiralia</taxon>
        <taxon>Lophotrochozoa</taxon>
        <taxon>Mollusca</taxon>
        <taxon>Gastropoda</taxon>
        <taxon>Heterobranchia</taxon>
        <taxon>Euthyneura</taxon>
        <taxon>Panpulmonata</taxon>
        <taxon>Eupulmonata</taxon>
        <taxon>Stylommatophora</taxon>
        <taxon>Helicina</taxon>
        <taxon>Helicoidea</taxon>
        <taxon>Geomitridae</taxon>
        <taxon>Candidula</taxon>
    </lineage>
</organism>
<dbReference type="PANTHER" id="PTHR45620:SF1">
    <property type="entry name" value="G-PROTEIN COUPLED RECEPTORS FAMILY 2 PROFILE 2 DOMAIN-CONTAINING PROTEIN"/>
    <property type="match status" value="1"/>
</dbReference>
<dbReference type="SUPFAM" id="SSF111418">
    <property type="entry name" value="Hormone receptor domain"/>
    <property type="match status" value="1"/>
</dbReference>
<evidence type="ECO:0000259" key="14">
    <source>
        <dbReference type="PROSITE" id="PS50227"/>
    </source>
</evidence>
<comment type="subcellular location">
    <subcellularLocation>
        <location evidence="1">Cell membrane</location>
        <topology evidence="1">Multi-pass membrane protein</topology>
    </subcellularLocation>
</comment>
<evidence type="ECO:0000256" key="11">
    <source>
        <dbReference type="ARBA" id="ARBA00023180"/>
    </source>
</evidence>
<feature type="domain" description="G-protein coupled receptors family 2 profile 2" evidence="15">
    <location>
        <begin position="125"/>
        <end position="392"/>
    </location>
</feature>
<evidence type="ECO:0000256" key="10">
    <source>
        <dbReference type="ARBA" id="ARBA00023170"/>
    </source>
</evidence>
<evidence type="ECO:0000256" key="13">
    <source>
        <dbReference type="SAM" id="Phobius"/>
    </source>
</evidence>
<dbReference type="InterPro" id="IPR003287">
    <property type="entry name" value="GPCR_2_calcitonin_rcpt_fam"/>
</dbReference>
<dbReference type="AlphaFoldDB" id="A0A8S3ZGM3"/>
<dbReference type="GO" id="GO:0005886">
    <property type="term" value="C:plasma membrane"/>
    <property type="evidence" value="ECO:0007669"/>
    <property type="project" value="UniProtKB-SubCell"/>
</dbReference>
<dbReference type="PROSITE" id="PS00649">
    <property type="entry name" value="G_PROTEIN_RECEP_F2_1"/>
    <property type="match status" value="1"/>
</dbReference>
<proteinExistence type="inferred from homology"/>
<dbReference type="InterPro" id="IPR000832">
    <property type="entry name" value="GPCR_2_secretin-like"/>
</dbReference>
<keyword evidence="4 13" id="KW-0812">Transmembrane</keyword>
<feature type="transmembrane region" description="Helical" evidence="13">
    <location>
        <begin position="253"/>
        <end position="272"/>
    </location>
</feature>
<dbReference type="GO" id="GO:0007188">
    <property type="term" value="P:adenylate cyclase-modulating G protein-coupled receptor signaling pathway"/>
    <property type="evidence" value="ECO:0007669"/>
    <property type="project" value="TreeGrafter"/>
</dbReference>
<feature type="transmembrane region" description="Helical" evidence="13">
    <location>
        <begin position="370"/>
        <end position="391"/>
    </location>
</feature>
<reference evidence="16" key="1">
    <citation type="submission" date="2021-04" db="EMBL/GenBank/DDBJ databases">
        <authorList>
            <consortium name="Molecular Ecology Group"/>
        </authorList>
    </citation>
    <scope>NUCLEOTIDE SEQUENCE</scope>
</reference>
<dbReference type="InterPro" id="IPR036445">
    <property type="entry name" value="GPCR_2_extracell_dom_sf"/>
</dbReference>
<dbReference type="InterPro" id="IPR017983">
    <property type="entry name" value="GPCR_2_secretin-like_CS"/>
</dbReference>
<keyword evidence="12" id="KW-0807">Transducer</keyword>
<name>A0A8S3ZGM3_9EUPU</name>
<dbReference type="EMBL" id="CAJHNH020003124">
    <property type="protein sequence ID" value="CAG5128593.1"/>
    <property type="molecule type" value="Genomic_DNA"/>
</dbReference>
<evidence type="ECO:0000256" key="7">
    <source>
        <dbReference type="ARBA" id="ARBA00023040"/>
    </source>
</evidence>
<comment type="similarity">
    <text evidence="2">Belongs to the G-protein coupled receptor 2 family.</text>
</comment>
<keyword evidence="8 13" id="KW-0472">Membrane</keyword>
<dbReference type="Pfam" id="PF02793">
    <property type="entry name" value="HRM"/>
    <property type="match status" value="1"/>
</dbReference>
<dbReference type="Gene3D" id="1.20.1070.10">
    <property type="entry name" value="Rhodopsin 7-helix transmembrane proteins"/>
    <property type="match status" value="1"/>
</dbReference>
<dbReference type="GO" id="GO:0004948">
    <property type="term" value="F:calcitonin receptor activity"/>
    <property type="evidence" value="ECO:0007669"/>
    <property type="project" value="InterPro"/>
</dbReference>
<dbReference type="CDD" id="cd15272">
    <property type="entry name" value="7tmB1_PTH-R_related"/>
    <property type="match status" value="1"/>
</dbReference>
<evidence type="ECO:0000256" key="2">
    <source>
        <dbReference type="ARBA" id="ARBA00005314"/>
    </source>
</evidence>
<sequence length="514" mass="59415">QNRTPVNISAEEQLARLDEAYFECAKYIVYHPTPATNGTYCPRVWDNVLCWPDTPAGEVAVQPCPDYINGFKPWENASRTCMKDGTWFFHDVRNRTWTDLRSCTTRQYDDALTRADFIKSHMGRIKQMYNSGYGISLVSLVVSVTIMICFRRLHCPRNSIHINLFASFILRASFSFMKENILVEGVGFPSDVITDGDAPVVFKNESSHWECKLFFTCFYYILGANYMWIFAEAVYLHMLITVAVFSEKSSVKWYALLGWASPVLFVVPWVIVRAKLEDEYCWNTHPTPGYFWIMRGPIVLSIVINFLFFLNIIRVLFTKLNAVHSPEAKKYRYRKLAKSTLVLIPLFGVHYIVFAWLPKDIHPVAELVQLYFEMFFNSFQGFFVALLFCFLNGEVQSEIRKKWHRFRLNHLHQFPQSRKNSQSLTLVTYLSRGRESNASGTYFPERRESSGNGFIKGVNSLNKDVSVNSFSMRTHNSVRTSENNIILESEEMEPMIQLTGFSSTDSPNQPNGFS</sequence>
<dbReference type="SUPFAM" id="SSF81321">
    <property type="entry name" value="Family A G protein-coupled receptor-like"/>
    <property type="match status" value="1"/>
</dbReference>
<keyword evidence="7" id="KW-0297">G-protein coupled receptor</keyword>
<keyword evidence="5" id="KW-0732">Signal</keyword>
<feature type="transmembrane region" description="Helical" evidence="13">
    <location>
        <begin position="226"/>
        <end position="246"/>
    </location>
</feature>
<dbReference type="SMART" id="SM00008">
    <property type="entry name" value="HormR"/>
    <property type="match status" value="1"/>
</dbReference>
<evidence type="ECO:0000256" key="8">
    <source>
        <dbReference type="ARBA" id="ARBA00023136"/>
    </source>
</evidence>
<evidence type="ECO:0000313" key="16">
    <source>
        <dbReference type="EMBL" id="CAG5128593.1"/>
    </source>
</evidence>
<dbReference type="PROSITE" id="PS00650">
    <property type="entry name" value="G_PROTEIN_RECEP_F2_2"/>
    <property type="match status" value="1"/>
</dbReference>
<evidence type="ECO:0000256" key="1">
    <source>
        <dbReference type="ARBA" id="ARBA00004651"/>
    </source>
</evidence>
<dbReference type="Pfam" id="PF00002">
    <property type="entry name" value="7tm_2"/>
    <property type="match status" value="1"/>
</dbReference>
<feature type="transmembrane region" description="Helical" evidence="13">
    <location>
        <begin position="292"/>
        <end position="316"/>
    </location>
</feature>
<feature type="transmembrane region" description="Helical" evidence="13">
    <location>
        <begin position="336"/>
        <end position="358"/>
    </location>
</feature>
<evidence type="ECO:0000256" key="6">
    <source>
        <dbReference type="ARBA" id="ARBA00022989"/>
    </source>
</evidence>
<dbReference type="GO" id="GO:0007166">
    <property type="term" value="P:cell surface receptor signaling pathway"/>
    <property type="evidence" value="ECO:0007669"/>
    <property type="project" value="InterPro"/>
</dbReference>
<comment type="caution">
    <text evidence="16">The sequence shown here is derived from an EMBL/GenBank/DDBJ whole genome shotgun (WGS) entry which is preliminary data.</text>
</comment>
<dbReference type="Gene3D" id="4.10.1240.10">
    <property type="entry name" value="GPCR, family 2, extracellular hormone receptor domain"/>
    <property type="match status" value="1"/>
</dbReference>
<protein>
    <submittedName>
        <fullName evidence="16">Uncharacterized protein</fullName>
    </submittedName>
</protein>
<evidence type="ECO:0000256" key="12">
    <source>
        <dbReference type="ARBA" id="ARBA00023224"/>
    </source>
</evidence>
<dbReference type="PROSITE" id="PS50261">
    <property type="entry name" value="G_PROTEIN_RECEP_F2_4"/>
    <property type="match status" value="1"/>
</dbReference>
<dbReference type="GO" id="GO:0017046">
    <property type="term" value="F:peptide hormone binding"/>
    <property type="evidence" value="ECO:0007669"/>
    <property type="project" value="TreeGrafter"/>
</dbReference>
<dbReference type="PRINTS" id="PR01350">
    <property type="entry name" value="CTRFAMILY"/>
</dbReference>
<dbReference type="OrthoDB" id="6022368at2759"/>
<feature type="transmembrane region" description="Helical" evidence="13">
    <location>
        <begin position="132"/>
        <end position="153"/>
    </location>
</feature>